<gene>
    <name evidence="2" type="ORF">Tel_08100</name>
</gene>
<dbReference type="AlphaFoldDB" id="A0A0S2TDC4"/>
<accession>A0A0S2TDC4</accession>
<reference evidence="2" key="1">
    <citation type="submission" date="2015-10" db="EMBL/GenBank/DDBJ databases">
        <title>Description of Candidatus Tenderia electrophaga gen. nov, sp. nov., an Uncultivated Electroautotroph from a Biocathode Enrichment.</title>
        <authorList>
            <person name="Eddie B.J."/>
            <person name="Malanoski A.P."/>
            <person name="Wang Z."/>
            <person name="Hall R.J."/>
            <person name="Oh S.D."/>
            <person name="Heiner C."/>
            <person name="Lin B."/>
            <person name="Strycharz-Glaven S.M."/>
        </authorList>
    </citation>
    <scope>NUCLEOTIDE SEQUENCE [LARGE SCALE GENOMIC DNA]</scope>
    <source>
        <strain evidence="2">NRL1</strain>
    </source>
</reference>
<evidence type="ECO:0000313" key="2">
    <source>
        <dbReference type="EMBL" id="ALP53123.1"/>
    </source>
</evidence>
<feature type="transmembrane region" description="Helical" evidence="1">
    <location>
        <begin position="12"/>
        <end position="31"/>
    </location>
</feature>
<dbReference type="Proteomes" id="UP000055136">
    <property type="component" value="Chromosome"/>
</dbReference>
<evidence type="ECO:0000256" key="1">
    <source>
        <dbReference type="SAM" id="Phobius"/>
    </source>
</evidence>
<organism evidence="2 3">
    <name type="scientific">Candidatus Tenderia electrophaga</name>
    <dbReference type="NCBI Taxonomy" id="1748243"/>
    <lineage>
        <taxon>Bacteria</taxon>
        <taxon>Pseudomonadati</taxon>
        <taxon>Pseudomonadota</taxon>
        <taxon>Gammaproteobacteria</taxon>
        <taxon>Candidatus Tenderiales</taxon>
        <taxon>Candidatus Tenderiaceae</taxon>
        <taxon>Candidatus Tenderia</taxon>
    </lineage>
</organism>
<dbReference type="EMBL" id="CP013099">
    <property type="protein sequence ID" value="ALP53123.1"/>
    <property type="molecule type" value="Genomic_DNA"/>
</dbReference>
<dbReference type="KEGG" id="tee:Tel_08100"/>
<keyword evidence="3" id="KW-1185">Reference proteome</keyword>
<keyword evidence="1" id="KW-0472">Membrane</keyword>
<protein>
    <recommendedName>
        <fullName evidence="4">Double Cache domain-containing protein</fullName>
    </recommendedName>
</protein>
<sequence length="114" mass="12855">MSFTRLSLRTVMVIFMALTSMILVLVAWEVYRDSALDSQRQSLQEVLARETERVMQQVREASAELAAAIQTDADFRQALAAQDNDRLAQILGQQFQRYHVTSGVLNLVQLTAVP</sequence>
<keyword evidence="1" id="KW-1133">Transmembrane helix</keyword>
<evidence type="ECO:0000313" key="3">
    <source>
        <dbReference type="Proteomes" id="UP000055136"/>
    </source>
</evidence>
<name>A0A0S2TDC4_9GAMM</name>
<proteinExistence type="predicted"/>
<keyword evidence="1" id="KW-0812">Transmembrane</keyword>
<evidence type="ECO:0008006" key="4">
    <source>
        <dbReference type="Google" id="ProtNLM"/>
    </source>
</evidence>
<dbReference type="STRING" id="1748243.Tel_08100"/>